<dbReference type="RefSeq" id="WP_048315532.1">
    <property type="nucleotide sequence ID" value="NZ_LFJV01000033.1"/>
</dbReference>
<reference evidence="1 2" key="1">
    <citation type="submission" date="2015-06" db="EMBL/GenBank/DDBJ databases">
        <title>Draft Genome Sequence of Parabacteroides goldsteinii with Putative Novel Metallo-Beta-Lactamases Isolated from a Blood Culture from a Human Patient.</title>
        <authorList>
            <person name="Krogh T.J."/>
            <person name="Agergaard C.N."/>
            <person name="Moller-Jensen J."/>
            <person name="Justesen U.S."/>
        </authorList>
    </citation>
    <scope>NUCLEOTIDE SEQUENCE [LARGE SCALE GENOMIC DNA]</scope>
    <source>
        <strain evidence="1 2">910340</strain>
    </source>
</reference>
<dbReference type="EMBL" id="LFJV01000033">
    <property type="protein sequence ID" value="KMM33598.1"/>
    <property type="molecule type" value="Genomic_DNA"/>
</dbReference>
<gene>
    <name evidence="1" type="ORF">ACM15_11310</name>
</gene>
<evidence type="ECO:0000313" key="1">
    <source>
        <dbReference type="EMBL" id="KMM33598.1"/>
    </source>
</evidence>
<proteinExistence type="predicted"/>
<name>A0A0J6CKE5_9BACT</name>
<evidence type="ECO:0000313" key="2">
    <source>
        <dbReference type="Proteomes" id="UP000036166"/>
    </source>
</evidence>
<dbReference type="AlphaFoldDB" id="A0A0J6CKE5"/>
<comment type="caution">
    <text evidence="1">The sequence shown here is derived from an EMBL/GenBank/DDBJ whole genome shotgun (WGS) entry which is preliminary data.</text>
</comment>
<organism evidence="1 2">
    <name type="scientific">Parabacteroides goldsteinii</name>
    <dbReference type="NCBI Taxonomy" id="328812"/>
    <lineage>
        <taxon>Bacteria</taxon>
        <taxon>Pseudomonadati</taxon>
        <taxon>Bacteroidota</taxon>
        <taxon>Bacteroidia</taxon>
        <taxon>Bacteroidales</taxon>
        <taxon>Tannerellaceae</taxon>
        <taxon>Parabacteroides</taxon>
    </lineage>
</organism>
<dbReference type="Proteomes" id="UP000036166">
    <property type="component" value="Unassembled WGS sequence"/>
</dbReference>
<sequence length="409" mass="46590">MNIKYYHDFIGADDVVNRFEILQGSSTAPKLVEATNTPFSLEYLEVKKLEPVQGSQATLKLICESNFQFLDLHTDDMQGYMVKFYRSGQLFWIGYLDSELYNENLTDYAPYAVEFSGADFNILERLKFRDEEKAYTDIAPFITQLKRCFNKLGLPFQKLYIGCSTVPEGISLAVSETALHVLYIQSANFYDEDGEPMSCREVIESILEPFGLMMVQRDASVYIYDLNTIKSGGVMKCYNFDTLSYIGDTAVDVQLGDIGEIGTMSTEASLGFEEMINNVTITSSLYAENISESVDLDKKNFSEEVEPSRPTYDKKFYRKSTQIENVGQGLFVVYYGRNYVDTVGKRESVIGCNVTYQPTPSSISPQFRIRSNKYITKVDQIENSRDYPFYINLKLSTYASTSDHPILNR</sequence>
<dbReference type="PATRIC" id="fig|328812.4.peg.2969"/>
<protein>
    <submittedName>
        <fullName evidence="1">Uncharacterized protein</fullName>
    </submittedName>
</protein>
<accession>A0A0J6CKE5</accession>